<evidence type="ECO:0000313" key="1">
    <source>
        <dbReference type="EMBL" id="KKO12107.1"/>
    </source>
</evidence>
<accession>A0A0F9YIH1</accession>
<sequence length="713" mass="77960">MSRRELTPQRALQLSLDTLLNDIQTLVLSSADSLSAGGSLSAGNSLSVGNSLGAEISLSAGKSLNAAKTDSLTMLFNRLAAASRFLTDGSNAALCLDLCQDWQRLQTATGVSRDRRILTGVGRCRDAWQAEAADDLLRQLLLDRVSASIDSLATGAGEKKAESQWFQQSCIDCRTLAGVTQFLRDVTTHSGFAPDRSVRELLRWLLALEQVLAKSLDQPPKKSLALSPDNTGPGMPVLFRRELERCLDGCCRVTTGDAMPALLWQLQLLAGAVLALDCMQYPGRSPDVIRWHCQGLIVSAAQAQQRSGAGEVARQRLRECLRHAVVLTMDPLPVVVPGSVPQDSDSTGVRVGMPGQDNPWAALFDVVSTSMQAVSAVIADRTHAAVDWAAVSLRLYRLLVCLRLPGGGVDNEISCCQHPALSEWDTLIASLHTSVDHCLQRSVVTDEDQHRLLELLHRLTHRWCRESGPDATDLLPDTLLLAARLNLRAQRHWQRLTLDLDAAQQDFAGASVPQVLATELHCLPAMDGGECRAGFPPQEVLRDLRLLLKGAHILNVQRIESLVLVLIEVYEVMLACPAFAAAADIGKALPRAHRSLCRMLDQAAAWQAPGNARRMINTLYGCLERWRGSSRFGTAQGRTVANDHATVVSERPAGQTKDPWQLCLAGNRRLRKLLRQQHDLDSIRVLLLELLRSQEEIMRRQADYGTAPDASQG</sequence>
<protein>
    <submittedName>
        <fullName evidence="1">Uncharacterized protein</fullName>
    </submittedName>
</protein>
<organism evidence="1">
    <name type="scientific">marine sediment metagenome</name>
    <dbReference type="NCBI Taxonomy" id="412755"/>
    <lineage>
        <taxon>unclassified sequences</taxon>
        <taxon>metagenomes</taxon>
        <taxon>ecological metagenomes</taxon>
    </lineage>
</organism>
<proteinExistence type="predicted"/>
<dbReference type="AlphaFoldDB" id="A0A0F9YIH1"/>
<name>A0A0F9YIH1_9ZZZZ</name>
<gene>
    <name evidence="1" type="ORF">LCGC14_0001150</name>
</gene>
<comment type="caution">
    <text evidence="1">The sequence shown here is derived from an EMBL/GenBank/DDBJ whole genome shotgun (WGS) entry which is preliminary data.</text>
</comment>
<dbReference type="EMBL" id="LAZR01000001">
    <property type="protein sequence ID" value="KKO12107.1"/>
    <property type="molecule type" value="Genomic_DNA"/>
</dbReference>
<reference evidence="1" key="1">
    <citation type="journal article" date="2015" name="Nature">
        <title>Complex archaea that bridge the gap between prokaryotes and eukaryotes.</title>
        <authorList>
            <person name="Spang A."/>
            <person name="Saw J.H."/>
            <person name="Jorgensen S.L."/>
            <person name="Zaremba-Niedzwiedzka K."/>
            <person name="Martijn J."/>
            <person name="Lind A.E."/>
            <person name="van Eijk R."/>
            <person name="Schleper C."/>
            <person name="Guy L."/>
            <person name="Ettema T.J."/>
        </authorList>
    </citation>
    <scope>NUCLEOTIDE SEQUENCE</scope>
</reference>